<name>A0ABR2N380_9ASPA</name>
<sequence length="288" mass="31635">MLGGVEGEKRGARGGSKGSGVDWVRLRPGRRSAARTLQDGAVRIALDRNSIEEDIVLPGGVAVHGVPKFIRWDKGERTRFPLRSSLVSRGPPSSQRPEVIDLAKGASNLLGESGEGSPDPMGQLIAMAIHGESASSSGKNQAFRSYFWSPNVGDISVFISCILSSNLAIGNETLKWYIRLLFPHHPHDDRSKFSRNSLDGRKRSSASFSLKMLNPLPLGLYKPPVEELHQFLEFQLPRHWASTFGDLSLGPVRRICGLPSLQFTLMGPKLYVNSTHVIHLFTVHLVVI</sequence>
<dbReference type="PANTHER" id="PTHR33199">
    <property type="entry name" value="MACPF DOMAIN-CONTAINING PROTEIN CAD1"/>
    <property type="match status" value="1"/>
</dbReference>
<organism evidence="2 3">
    <name type="scientific">Platanthera guangdongensis</name>
    <dbReference type="NCBI Taxonomy" id="2320717"/>
    <lineage>
        <taxon>Eukaryota</taxon>
        <taxon>Viridiplantae</taxon>
        <taxon>Streptophyta</taxon>
        <taxon>Embryophyta</taxon>
        <taxon>Tracheophyta</taxon>
        <taxon>Spermatophyta</taxon>
        <taxon>Magnoliopsida</taxon>
        <taxon>Liliopsida</taxon>
        <taxon>Asparagales</taxon>
        <taxon>Orchidaceae</taxon>
        <taxon>Orchidoideae</taxon>
        <taxon>Orchideae</taxon>
        <taxon>Orchidinae</taxon>
        <taxon>Platanthera</taxon>
    </lineage>
</organism>
<proteinExistence type="predicted"/>
<dbReference type="EMBL" id="JBBWWR010000002">
    <property type="protein sequence ID" value="KAK8970494.1"/>
    <property type="molecule type" value="Genomic_DNA"/>
</dbReference>
<dbReference type="InterPro" id="IPR044663">
    <property type="entry name" value="CAD1/NSL1-like"/>
</dbReference>
<accession>A0ABR2N380</accession>
<protein>
    <submittedName>
        <fullName evidence="2">MACPF domain-containing protein NSL1</fullName>
    </submittedName>
</protein>
<dbReference type="PANTHER" id="PTHR33199:SF1">
    <property type="entry name" value="OS01G0958700 PROTEIN"/>
    <property type="match status" value="1"/>
</dbReference>
<feature type="region of interest" description="Disordered" evidence="1">
    <location>
        <begin position="1"/>
        <end position="22"/>
    </location>
</feature>
<evidence type="ECO:0000313" key="2">
    <source>
        <dbReference type="EMBL" id="KAK8970494.1"/>
    </source>
</evidence>
<dbReference type="Proteomes" id="UP001412067">
    <property type="component" value="Unassembled WGS sequence"/>
</dbReference>
<reference evidence="2 3" key="1">
    <citation type="journal article" date="2022" name="Nat. Plants">
        <title>Genomes of leafy and leafless Platanthera orchids illuminate the evolution of mycoheterotrophy.</title>
        <authorList>
            <person name="Li M.H."/>
            <person name="Liu K.W."/>
            <person name="Li Z."/>
            <person name="Lu H.C."/>
            <person name="Ye Q.L."/>
            <person name="Zhang D."/>
            <person name="Wang J.Y."/>
            <person name="Li Y.F."/>
            <person name="Zhong Z.M."/>
            <person name="Liu X."/>
            <person name="Yu X."/>
            <person name="Liu D.K."/>
            <person name="Tu X.D."/>
            <person name="Liu B."/>
            <person name="Hao Y."/>
            <person name="Liao X.Y."/>
            <person name="Jiang Y.T."/>
            <person name="Sun W.H."/>
            <person name="Chen J."/>
            <person name="Chen Y.Q."/>
            <person name="Ai Y."/>
            <person name="Zhai J.W."/>
            <person name="Wu S.S."/>
            <person name="Zhou Z."/>
            <person name="Hsiao Y.Y."/>
            <person name="Wu W.L."/>
            <person name="Chen Y.Y."/>
            <person name="Lin Y.F."/>
            <person name="Hsu J.L."/>
            <person name="Li C.Y."/>
            <person name="Wang Z.W."/>
            <person name="Zhao X."/>
            <person name="Zhong W.Y."/>
            <person name="Ma X.K."/>
            <person name="Ma L."/>
            <person name="Huang J."/>
            <person name="Chen G.Z."/>
            <person name="Huang M.Z."/>
            <person name="Huang L."/>
            <person name="Peng D.H."/>
            <person name="Luo Y.B."/>
            <person name="Zou S.Q."/>
            <person name="Chen S.P."/>
            <person name="Lan S."/>
            <person name="Tsai W.C."/>
            <person name="Van de Peer Y."/>
            <person name="Liu Z.J."/>
        </authorList>
    </citation>
    <scope>NUCLEOTIDE SEQUENCE [LARGE SCALE GENOMIC DNA]</scope>
    <source>
        <strain evidence="2">Lor288</strain>
    </source>
</reference>
<feature type="compositionally biased region" description="Basic and acidic residues" evidence="1">
    <location>
        <begin position="1"/>
        <end position="11"/>
    </location>
</feature>
<comment type="caution">
    <text evidence="2">The sequence shown here is derived from an EMBL/GenBank/DDBJ whole genome shotgun (WGS) entry which is preliminary data.</text>
</comment>
<keyword evidence="3" id="KW-1185">Reference proteome</keyword>
<gene>
    <name evidence="2" type="primary">NSL1</name>
    <name evidence="2" type="ORF">KSP40_PGU008946</name>
</gene>
<evidence type="ECO:0000313" key="3">
    <source>
        <dbReference type="Proteomes" id="UP001412067"/>
    </source>
</evidence>
<evidence type="ECO:0000256" key="1">
    <source>
        <dbReference type="SAM" id="MobiDB-lite"/>
    </source>
</evidence>